<dbReference type="VEuPathDB" id="TrichDB:TVAG_498550"/>
<protein>
    <submittedName>
        <fullName evidence="1">Uncharacterized protein</fullName>
    </submittedName>
</protein>
<reference evidence="1" key="1">
    <citation type="submission" date="2006-10" db="EMBL/GenBank/DDBJ databases">
        <authorList>
            <person name="Amadeo P."/>
            <person name="Zhao Q."/>
            <person name="Wortman J."/>
            <person name="Fraser-Liggett C."/>
            <person name="Carlton J."/>
        </authorList>
    </citation>
    <scope>NUCLEOTIDE SEQUENCE</scope>
    <source>
        <strain evidence="1">G3</strain>
    </source>
</reference>
<dbReference type="AlphaFoldDB" id="A2E843"/>
<dbReference type="InParanoid" id="A2E843"/>
<dbReference type="EMBL" id="DS113324">
    <property type="protein sequence ID" value="EAY11161.1"/>
    <property type="molecule type" value="Genomic_DNA"/>
</dbReference>
<dbReference type="KEGG" id="tva:4769113"/>
<sequence>MSVDSNSNDGNVNNNNLNYQDSRFLRNSEIKDFLVETIKPELKEFFRPYQLPETSVLYRNIPLIISEKLTDPINVVIIFPYERYRNNVIKVLIYFYLKVSNVNNISTLIDMFSTNKFSNCIQNIKVVKYFARAKNMYSFNYYLIMPNEDLHFFFKEIDQIRPDDKLFYSFKNVHLRAEYFDLILLLSKNTDNSETIQTFIQVLPLQGKPLMIELSHIWERICNYPKKILALIVQKFTSHKNYQPIKEHND</sequence>
<evidence type="ECO:0000313" key="2">
    <source>
        <dbReference type="Proteomes" id="UP000001542"/>
    </source>
</evidence>
<dbReference type="Proteomes" id="UP000001542">
    <property type="component" value="Unassembled WGS sequence"/>
</dbReference>
<dbReference type="VEuPathDB" id="TrichDB:TVAGG3_0852560"/>
<gene>
    <name evidence="1" type="ORF">TVAG_498550</name>
</gene>
<organism evidence="1 2">
    <name type="scientific">Trichomonas vaginalis (strain ATCC PRA-98 / G3)</name>
    <dbReference type="NCBI Taxonomy" id="412133"/>
    <lineage>
        <taxon>Eukaryota</taxon>
        <taxon>Metamonada</taxon>
        <taxon>Parabasalia</taxon>
        <taxon>Trichomonadida</taxon>
        <taxon>Trichomonadidae</taxon>
        <taxon>Trichomonas</taxon>
    </lineage>
</organism>
<proteinExistence type="predicted"/>
<accession>A2E843</accession>
<dbReference type="RefSeq" id="XP_001323384.1">
    <property type="nucleotide sequence ID" value="XM_001323349.1"/>
</dbReference>
<keyword evidence="2" id="KW-1185">Reference proteome</keyword>
<evidence type="ECO:0000313" key="1">
    <source>
        <dbReference type="EMBL" id="EAY11161.1"/>
    </source>
</evidence>
<reference evidence="1" key="2">
    <citation type="journal article" date="2007" name="Science">
        <title>Draft genome sequence of the sexually transmitted pathogen Trichomonas vaginalis.</title>
        <authorList>
            <person name="Carlton J.M."/>
            <person name="Hirt R.P."/>
            <person name="Silva J.C."/>
            <person name="Delcher A.L."/>
            <person name="Schatz M."/>
            <person name="Zhao Q."/>
            <person name="Wortman J.R."/>
            <person name="Bidwell S.L."/>
            <person name="Alsmark U.C.M."/>
            <person name="Besteiro S."/>
            <person name="Sicheritz-Ponten T."/>
            <person name="Noel C.J."/>
            <person name="Dacks J.B."/>
            <person name="Foster P.G."/>
            <person name="Simillion C."/>
            <person name="Van de Peer Y."/>
            <person name="Miranda-Saavedra D."/>
            <person name="Barton G.J."/>
            <person name="Westrop G.D."/>
            <person name="Mueller S."/>
            <person name="Dessi D."/>
            <person name="Fiori P.L."/>
            <person name="Ren Q."/>
            <person name="Paulsen I."/>
            <person name="Zhang H."/>
            <person name="Bastida-Corcuera F.D."/>
            <person name="Simoes-Barbosa A."/>
            <person name="Brown M.T."/>
            <person name="Hayes R.D."/>
            <person name="Mukherjee M."/>
            <person name="Okumura C.Y."/>
            <person name="Schneider R."/>
            <person name="Smith A.J."/>
            <person name="Vanacova S."/>
            <person name="Villalvazo M."/>
            <person name="Haas B.J."/>
            <person name="Pertea M."/>
            <person name="Feldblyum T.V."/>
            <person name="Utterback T.R."/>
            <person name="Shu C.L."/>
            <person name="Osoegawa K."/>
            <person name="de Jong P.J."/>
            <person name="Hrdy I."/>
            <person name="Horvathova L."/>
            <person name="Zubacova Z."/>
            <person name="Dolezal P."/>
            <person name="Malik S.B."/>
            <person name="Logsdon J.M. Jr."/>
            <person name="Henze K."/>
            <person name="Gupta A."/>
            <person name="Wang C.C."/>
            <person name="Dunne R.L."/>
            <person name="Upcroft J.A."/>
            <person name="Upcroft P."/>
            <person name="White O."/>
            <person name="Salzberg S.L."/>
            <person name="Tang P."/>
            <person name="Chiu C.-H."/>
            <person name="Lee Y.-S."/>
            <person name="Embley T.M."/>
            <person name="Coombs G.H."/>
            <person name="Mottram J.C."/>
            <person name="Tachezy J."/>
            <person name="Fraser-Liggett C.M."/>
            <person name="Johnson P.J."/>
        </authorList>
    </citation>
    <scope>NUCLEOTIDE SEQUENCE [LARGE SCALE GENOMIC DNA]</scope>
    <source>
        <strain evidence="1">G3</strain>
    </source>
</reference>
<name>A2E843_TRIV3</name>